<dbReference type="CDD" id="cd17071">
    <property type="entry name" value="DCX1_DCDC2_like"/>
    <property type="match status" value="1"/>
</dbReference>
<feature type="compositionally biased region" description="Basic and acidic residues" evidence="2">
    <location>
        <begin position="279"/>
        <end position="294"/>
    </location>
</feature>
<dbReference type="PANTHER" id="PTHR23004">
    <property type="entry name" value="DOUBLECORTIN DOMAIN CONTAINING 2"/>
    <property type="match status" value="1"/>
</dbReference>
<protein>
    <submittedName>
        <fullName evidence="5">Doublecortin domain-containing protein 2-like isoform X1</fullName>
    </submittedName>
</protein>
<reference evidence="5" key="1">
    <citation type="submission" date="2025-08" db="UniProtKB">
        <authorList>
            <consortium name="RefSeq"/>
        </authorList>
    </citation>
    <scope>IDENTIFICATION</scope>
    <source>
        <tissue evidence="5">Sperm</tissue>
    </source>
</reference>
<dbReference type="PANTHER" id="PTHR23004:SF11">
    <property type="entry name" value="PROTEIN RPI-1"/>
    <property type="match status" value="1"/>
</dbReference>
<feature type="compositionally biased region" description="Basic and acidic residues" evidence="2">
    <location>
        <begin position="356"/>
        <end position="384"/>
    </location>
</feature>
<evidence type="ECO:0000256" key="1">
    <source>
        <dbReference type="ARBA" id="ARBA00022737"/>
    </source>
</evidence>
<dbReference type="Pfam" id="PF03607">
    <property type="entry name" value="DCX"/>
    <property type="match status" value="2"/>
</dbReference>
<dbReference type="GO" id="GO:0005815">
    <property type="term" value="C:microtubule organizing center"/>
    <property type="evidence" value="ECO:0007669"/>
    <property type="project" value="TreeGrafter"/>
</dbReference>
<dbReference type="Gene3D" id="3.10.20.230">
    <property type="entry name" value="Doublecortin domain"/>
    <property type="match status" value="2"/>
</dbReference>
<evidence type="ECO:0000313" key="5">
    <source>
        <dbReference type="RefSeq" id="XP_032817404.1"/>
    </source>
</evidence>
<evidence type="ECO:0000259" key="3">
    <source>
        <dbReference type="PROSITE" id="PS50309"/>
    </source>
</evidence>
<sequence>MSSSAGKTPFVATQSPPAKNILVYRNGDAFFPGRRLVVNPRHVVNFDVFLGTVTDGLRSTFAVRNIYTPAGGSRVPDLHSLLQHGGREFVAAGSERFKKLHYAEIGTIKPKTNNKCFSEIKPVLHSRVVVSARWRKCAPEPCFIFLFTNGDLVVPPARLLIPRRVMADWERVLALATERLNLRTGAVRRLCQLEGLPVRGASELENGHFYVAVGSERFKPLPYGELVARWASRSRVRRSNRTSLPPVSSNWKKKSEIKRLSQSTGGVSDSVLISPPLQEENRHTRSTGDVREGASDGPTRPKAAGKKDEEGKGDRTDSDAVFHPRPVRVKRGNGGRRSSHSPSSGDEAGVFKARPGRREMQGAREVKEDTNTKVELPLDQRAAETVEEDLTEPTARKNKVAHSKESPPFSLRPARVNHSPHSAALVNGNGPRKQENADSSGSLQLPREPIGPH</sequence>
<dbReference type="GO" id="GO:0005874">
    <property type="term" value="C:microtubule"/>
    <property type="evidence" value="ECO:0007669"/>
    <property type="project" value="TreeGrafter"/>
</dbReference>
<keyword evidence="1" id="KW-0677">Repeat</keyword>
<dbReference type="AlphaFoldDB" id="A0AAJ7TGG1"/>
<feature type="domain" description="Doublecortin" evidence="3">
    <location>
        <begin position="19"/>
        <end position="103"/>
    </location>
</feature>
<organism evidence="4 5">
    <name type="scientific">Petromyzon marinus</name>
    <name type="common">Sea lamprey</name>
    <dbReference type="NCBI Taxonomy" id="7757"/>
    <lineage>
        <taxon>Eukaryota</taxon>
        <taxon>Metazoa</taxon>
        <taxon>Chordata</taxon>
        <taxon>Craniata</taxon>
        <taxon>Vertebrata</taxon>
        <taxon>Cyclostomata</taxon>
        <taxon>Hyperoartia</taxon>
        <taxon>Petromyzontiformes</taxon>
        <taxon>Petromyzontidae</taxon>
        <taxon>Petromyzon</taxon>
    </lineage>
</organism>
<dbReference type="SMART" id="SM00537">
    <property type="entry name" value="DCX"/>
    <property type="match status" value="2"/>
</dbReference>
<dbReference type="GO" id="GO:0035556">
    <property type="term" value="P:intracellular signal transduction"/>
    <property type="evidence" value="ECO:0007669"/>
    <property type="project" value="InterPro"/>
</dbReference>
<name>A0AAJ7TGG1_PETMA</name>
<evidence type="ECO:0000256" key="2">
    <source>
        <dbReference type="SAM" id="MobiDB-lite"/>
    </source>
</evidence>
<dbReference type="FunFam" id="3.10.20.230:FF:000004">
    <property type="entry name" value="Doublecortin domain containing 2"/>
    <property type="match status" value="1"/>
</dbReference>
<feature type="region of interest" description="Disordered" evidence="2">
    <location>
        <begin position="235"/>
        <end position="453"/>
    </location>
</feature>
<feature type="compositionally biased region" description="Basic residues" evidence="2">
    <location>
        <begin position="325"/>
        <end position="339"/>
    </location>
</feature>
<keyword evidence="4" id="KW-1185">Reference proteome</keyword>
<proteinExistence type="predicted"/>
<dbReference type="RefSeq" id="XP_032817404.1">
    <property type="nucleotide sequence ID" value="XM_032961513.1"/>
</dbReference>
<dbReference type="PROSITE" id="PS50309">
    <property type="entry name" value="DC"/>
    <property type="match status" value="2"/>
</dbReference>
<feature type="compositionally biased region" description="Basic and acidic residues" evidence="2">
    <location>
        <begin position="305"/>
        <end position="322"/>
    </location>
</feature>
<dbReference type="InterPro" id="IPR003533">
    <property type="entry name" value="Doublecortin_dom"/>
</dbReference>
<accession>A0AAJ7TGG1</accession>
<dbReference type="KEGG" id="pmrn:116946536"/>
<dbReference type="SUPFAM" id="SSF89837">
    <property type="entry name" value="Doublecortin (DC)"/>
    <property type="match status" value="2"/>
</dbReference>
<evidence type="ECO:0000313" key="4">
    <source>
        <dbReference type="Proteomes" id="UP001318040"/>
    </source>
</evidence>
<dbReference type="InterPro" id="IPR036572">
    <property type="entry name" value="Doublecortin_dom_sf"/>
</dbReference>
<dbReference type="Proteomes" id="UP001318040">
    <property type="component" value="Chromosome 27"/>
</dbReference>
<gene>
    <name evidence="5" type="primary">LOC116946536</name>
</gene>
<feature type="domain" description="Doublecortin" evidence="3">
    <location>
        <begin position="142"/>
        <end position="224"/>
    </location>
</feature>